<evidence type="ECO:0000259" key="4">
    <source>
        <dbReference type="PROSITE" id="PS50075"/>
    </source>
</evidence>
<sequence length="1630" mass="172773">MNPLNMAFPLPPTLLHELVLDQADRTPDALAIQQWNRTLTYRRLREAVTRVAGRLHGGEPGDRVGICARRTPDLPAAALGVMAAGAAYVPLDPAHPRARLLDVLADAGIRTVLADAEGMSLLAGAGARLLPLHGGPSGREPVRVDPAGAAYVLYTSGSTGRPKGVVVSHAAAVSFVTMAGRHFGLDAGCRAIGFAALGFDVSVLDVFAPLARGGAVMFVPDEDRTDPGRLQRFLEHHEVTWGTIPPALLPLLDPDRLPALRDLVTAGEPAGPEQVARWRTGSRRFHNWYGPTETTVCVVGTELTGAWDRPLPIGHALPGSVARVLDEHLAPCPPGTPGELYIGGPQLARGYLGRPGLTAERFVPDPHGPPGARLYRTGDRVLVEPDGRIGFLGRVDRQVKVQGQRVELGEIETVLRAHPGVGHAVVDVPSGKAGLVAYLTPETAPDLAEVRAHCLTRLPGYMVPVRVVRLPILPMTVAGKVDLAALRTQAGEHPDAAPGRPPRTAVERAVADAWARVFGSGAPGLDGDFYACGGHSLLAMRLVAAIRAALGREVTVEDVLAGRTVEGLAARVERAAAADAPPAGAAPALTAVQRRMWFVERLAPGTPVHNITMAQRLTGPLDLAALRSALTAVARRHETLRWRIPDDGGVPRVSVDPPGEVPLPVDAPPGTDAAGWLSAEAGRAFDLATGPLWRARLLRLGDREHILAITAHHVVFDGASQRLLYDDLSRAYRGEPLPPLPTGFSGYAAWLENRSQDHALEWWAERLEGSSGRLDLPEDRPRPPVQTFDGAAVHAEAPVGAAVRALAARLGATPYAVMLTAFAHVLARLSGADDLVIGTPVADRRHPAFDPLVGCLVQVLPVRLAVSGATSFAEQVTRCRQALGAAMAHLDVRLERVIERLGAGRDLARNPLIQVMFNMYDFTEPRLDLPGVRTTPLAAGLPGSLFDLTLYVGERDGDYVLQAVYNPLLYRAERIEALLAGYVRLLGQVLDDPDAPVDRAALRPAVPDPRLPDGRGELAGWTGEGVAERVRKRAAEHPSRTAVAGAGGSLTYADVIALADATARRVTGGQVVAVLATRCPELPALLLGVLAAGARWAVLEPALPAARLAAQTAAVGAGSLLCCPGGVIPEELARLPRVVPEEPAKLPRVVPGELVHVPRAGPAPSPRGDAARGYLSFTSGTTGLPKPVYATELPLARFLDWYPAAFRLTCDDRFALLAGLAHDPLLRDAFVPLVLGASLHVPEQDMIRDPARLARWLREQAITVAHLTPQFAQLLAAAGRPLPDLRLVVFGGDRLTWADAARMRAVAPAARLVNGYGTTETPQLQAVYELGDGEGAGDVPVGRGVAGAELLVLARDGGPAAVGELGEVIVRSRRLAEGYLHEDTARRFETGADGIGRYRTGDLGRYDPDGHVVLAGRKDGQVKVRGHRVELGEIERVLAEHPRVKAAAAALAAGQVLRGYAVPDGPGTHPAELLGHLRARLPEAAVPAEVILLPALPLTANGKVDRAALPAPKARPAPARGQEPAGRTERLIAGIWREVLGLPHIALDENFFDLGGHSLATAEVQARLGGPLGREVAIVELFRFPTVRSLAAHLDGRSPASGPDRAARRIAASRARIRPTRNGFQGKSET</sequence>
<dbReference type="CDD" id="cd05930">
    <property type="entry name" value="A_NRPS"/>
    <property type="match status" value="1"/>
</dbReference>
<name>A0ABW7YT40_9ACTN</name>
<dbReference type="InterPro" id="IPR042099">
    <property type="entry name" value="ANL_N_sf"/>
</dbReference>
<proteinExistence type="predicted"/>
<dbReference type="NCBIfam" id="TIGR01733">
    <property type="entry name" value="AA-adenyl-dom"/>
    <property type="match status" value="1"/>
</dbReference>
<dbReference type="EMBL" id="JBITGY010000004">
    <property type="protein sequence ID" value="MFI6499018.1"/>
    <property type="molecule type" value="Genomic_DNA"/>
</dbReference>
<feature type="domain" description="Carrier" evidence="4">
    <location>
        <begin position="501"/>
        <end position="576"/>
    </location>
</feature>
<dbReference type="RefSeq" id="WP_397082250.1">
    <property type="nucleotide sequence ID" value="NZ_JBITGY010000004.1"/>
</dbReference>
<dbReference type="InterPro" id="IPR010071">
    <property type="entry name" value="AA_adenyl_dom"/>
</dbReference>
<dbReference type="InterPro" id="IPR020806">
    <property type="entry name" value="PKS_PP-bd"/>
</dbReference>
<dbReference type="CDD" id="cd19531">
    <property type="entry name" value="LCL_NRPS-like"/>
    <property type="match status" value="1"/>
</dbReference>
<protein>
    <submittedName>
        <fullName evidence="5">Amino acid adenylation domain-containing protein</fullName>
    </submittedName>
</protein>
<accession>A0ABW7YT40</accession>
<organism evidence="5 6">
    <name type="scientific">Nonomuraea typhae</name>
    <dbReference type="NCBI Taxonomy" id="2603600"/>
    <lineage>
        <taxon>Bacteria</taxon>
        <taxon>Bacillati</taxon>
        <taxon>Actinomycetota</taxon>
        <taxon>Actinomycetes</taxon>
        <taxon>Streptosporangiales</taxon>
        <taxon>Streptosporangiaceae</taxon>
        <taxon>Nonomuraea</taxon>
    </lineage>
</organism>
<dbReference type="InterPro" id="IPR045851">
    <property type="entry name" value="AMP-bd_C_sf"/>
</dbReference>
<keyword evidence="6" id="KW-1185">Reference proteome</keyword>
<dbReference type="Gene3D" id="3.30.300.30">
    <property type="match status" value="2"/>
</dbReference>
<reference evidence="5 6" key="1">
    <citation type="submission" date="2024-10" db="EMBL/GenBank/DDBJ databases">
        <title>The Natural Products Discovery Center: Release of the First 8490 Sequenced Strains for Exploring Actinobacteria Biosynthetic Diversity.</title>
        <authorList>
            <person name="Kalkreuter E."/>
            <person name="Kautsar S.A."/>
            <person name="Yang D."/>
            <person name="Bader C.D."/>
            <person name="Teijaro C.N."/>
            <person name="Fluegel L."/>
            <person name="Davis C.M."/>
            <person name="Simpson J.R."/>
            <person name="Lauterbach L."/>
            <person name="Steele A.D."/>
            <person name="Gui C."/>
            <person name="Meng S."/>
            <person name="Li G."/>
            <person name="Viehrig K."/>
            <person name="Ye F."/>
            <person name="Su P."/>
            <person name="Kiefer A.F."/>
            <person name="Nichols A."/>
            <person name="Cepeda A.J."/>
            <person name="Yan W."/>
            <person name="Fan B."/>
            <person name="Jiang Y."/>
            <person name="Adhikari A."/>
            <person name="Zheng C.-J."/>
            <person name="Schuster L."/>
            <person name="Cowan T.M."/>
            <person name="Smanski M.J."/>
            <person name="Chevrette M.G."/>
            <person name="De Carvalho L.P.S."/>
            <person name="Shen B."/>
        </authorList>
    </citation>
    <scope>NUCLEOTIDE SEQUENCE [LARGE SCALE GENOMIC DNA]</scope>
    <source>
        <strain evidence="5 6">NPDC050545</strain>
    </source>
</reference>
<dbReference type="InterPro" id="IPR000873">
    <property type="entry name" value="AMP-dep_synth/lig_dom"/>
</dbReference>
<dbReference type="InterPro" id="IPR025110">
    <property type="entry name" value="AMP-bd_C"/>
</dbReference>
<dbReference type="Proteomes" id="UP001612741">
    <property type="component" value="Unassembled WGS sequence"/>
</dbReference>
<dbReference type="InterPro" id="IPR036736">
    <property type="entry name" value="ACP-like_sf"/>
</dbReference>
<dbReference type="SMART" id="SM00823">
    <property type="entry name" value="PKS_PP"/>
    <property type="match status" value="2"/>
</dbReference>
<dbReference type="InterPro" id="IPR009081">
    <property type="entry name" value="PP-bd_ACP"/>
</dbReference>
<dbReference type="Gene3D" id="3.30.559.10">
    <property type="entry name" value="Chloramphenicol acetyltransferase-like domain"/>
    <property type="match status" value="1"/>
</dbReference>
<dbReference type="Pfam" id="PF00550">
    <property type="entry name" value="PP-binding"/>
    <property type="match status" value="2"/>
</dbReference>
<evidence type="ECO:0000313" key="5">
    <source>
        <dbReference type="EMBL" id="MFI6499018.1"/>
    </source>
</evidence>
<comment type="caution">
    <text evidence="5">The sequence shown here is derived from an EMBL/GenBank/DDBJ whole genome shotgun (WGS) entry which is preliminary data.</text>
</comment>
<dbReference type="Pfam" id="PF00501">
    <property type="entry name" value="AMP-binding"/>
    <property type="match status" value="2"/>
</dbReference>
<dbReference type="PROSITE" id="PS00455">
    <property type="entry name" value="AMP_BINDING"/>
    <property type="match status" value="2"/>
</dbReference>
<dbReference type="InterPro" id="IPR020845">
    <property type="entry name" value="AMP-binding_CS"/>
</dbReference>
<keyword evidence="3" id="KW-0597">Phosphoprotein</keyword>
<dbReference type="PROSITE" id="PS50075">
    <property type="entry name" value="CARRIER"/>
    <property type="match status" value="2"/>
</dbReference>
<dbReference type="Pfam" id="PF00668">
    <property type="entry name" value="Condensation"/>
    <property type="match status" value="1"/>
</dbReference>
<dbReference type="SUPFAM" id="SSF47336">
    <property type="entry name" value="ACP-like"/>
    <property type="match status" value="2"/>
</dbReference>
<dbReference type="Gene3D" id="3.40.50.12780">
    <property type="entry name" value="N-terminal domain of ligase-like"/>
    <property type="match status" value="2"/>
</dbReference>
<evidence type="ECO:0000256" key="2">
    <source>
        <dbReference type="ARBA" id="ARBA00022450"/>
    </source>
</evidence>
<dbReference type="PROSITE" id="PS00012">
    <property type="entry name" value="PHOSPHOPANTETHEINE"/>
    <property type="match status" value="1"/>
</dbReference>
<dbReference type="PANTHER" id="PTHR45527:SF1">
    <property type="entry name" value="FATTY ACID SYNTHASE"/>
    <property type="match status" value="1"/>
</dbReference>
<dbReference type="SUPFAM" id="SSF56801">
    <property type="entry name" value="Acetyl-CoA synthetase-like"/>
    <property type="match status" value="2"/>
</dbReference>
<dbReference type="PANTHER" id="PTHR45527">
    <property type="entry name" value="NONRIBOSOMAL PEPTIDE SYNTHETASE"/>
    <property type="match status" value="1"/>
</dbReference>
<gene>
    <name evidence="5" type="ORF">ACIBG2_16640</name>
</gene>
<evidence type="ECO:0000256" key="1">
    <source>
        <dbReference type="ARBA" id="ARBA00001957"/>
    </source>
</evidence>
<dbReference type="InterPro" id="IPR001242">
    <property type="entry name" value="Condensation_dom"/>
</dbReference>
<comment type="cofactor">
    <cofactor evidence="1">
        <name>pantetheine 4'-phosphate</name>
        <dbReference type="ChEBI" id="CHEBI:47942"/>
    </cofactor>
</comment>
<dbReference type="Gene3D" id="3.30.559.30">
    <property type="entry name" value="Nonribosomal peptide synthetase, condensation domain"/>
    <property type="match status" value="1"/>
</dbReference>
<dbReference type="Gene3D" id="1.10.1200.10">
    <property type="entry name" value="ACP-like"/>
    <property type="match status" value="2"/>
</dbReference>
<dbReference type="InterPro" id="IPR006162">
    <property type="entry name" value="Ppantetheine_attach_site"/>
</dbReference>
<dbReference type="SUPFAM" id="SSF52777">
    <property type="entry name" value="CoA-dependent acyltransferases"/>
    <property type="match status" value="2"/>
</dbReference>
<evidence type="ECO:0000313" key="6">
    <source>
        <dbReference type="Proteomes" id="UP001612741"/>
    </source>
</evidence>
<evidence type="ECO:0000256" key="3">
    <source>
        <dbReference type="ARBA" id="ARBA00022553"/>
    </source>
</evidence>
<keyword evidence="2" id="KW-0596">Phosphopantetheine</keyword>
<dbReference type="InterPro" id="IPR023213">
    <property type="entry name" value="CAT-like_dom_sf"/>
</dbReference>
<dbReference type="Pfam" id="PF13193">
    <property type="entry name" value="AMP-binding_C"/>
    <property type="match status" value="2"/>
</dbReference>
<feature type="domain" description="Carrier" evidence="4">
    <location>
        <begin position="1523"/>
        <end position="1598"/>
    </location>
</feature>